<dbReference type="SUPFAM" id="SSF74650">
    <property type="entry name" value="Galactose mutarotase-like"/>
    <property type="match status" value="1"/>
</dbReference>
<dbReference type="GO" id="GO:0016853">
    <property type="term" value="F:isomerase activity"/>
    <property type="evidence" value="ECO:0007669"/>
    <property type="project" value="InterPro"/>
</dbReference>
<protein>
    <submittedName>
        <fullName evidence="1">Aldose 1-epimerase</fullName>
    </submittedName>
</protein>
<name>A0AAI9E0C5_KLEOX</name>
<sequence length="299" mass="33402">MKSESNSAHREALQHAFDTPWPGPTGEAVLLQKGNIRVQIYPNDGARITSLQAFGYEVLRQWEPQRKAFQYGCFPMVPWAGRLGNATLNVGERSYALPANKPPHALHGMACYSTWEIVEKTAQSLRLRMVLDSPWPWRGEVQQTLILEQDALNLSLEIISELATFPASAGWHPWFAKNLNPSSGGEELQVIFQPDWQEEPGSDELPTGNRIAPRPGPWDDCFGFFSGLNVRLEWPGQLTMSMTSSAQSLVVFDKQPDATCVNPLTQAPNEINHNPHFISPKAPLLIETSWRFKKTADAG</sequence>
<dbReference type="InterPro" id="IPR014718">
    <property type="entry name" value="GH-type_carb-bd"/>
</dbReference>
<dbReference type="GO" id="GO:0005975">
    <property type="term" value="P:carbohydrate metabolic process"/>
    <property type="evidence" value="ECO:0007669"/>
    <property type="project" value="InterPro"/>
</dbReference>
<dbReference type="Gene3D" id="2.70.98.10">
    <property type="match status" value="1"/>
</dbReference>
<accession>A0AAI9E0C5</accession>
<dbReference type="RefSeq" id="WP_064370536.1">
    <property type="nucleotide sequence ID" value="NZ_CABGIA010000012.1"/>
</dbReference>
<dbReference type="GO" id="GO:0030246">
    <property type="term" value="F:carbohydrate binding"/>
    <property type="evidence" value="ECO:0007669"/>
    <property type="project" value="InterPro"/>
</dbReference>
<dbReference type="InterPro" id="IPR011013">
    <property type="entry name" value="Gal_mutarotase_sf_dom"/>
</dbReference>
<gene>
    <name evidence="1" type="ORF">RYF40_004357</name>
</gene>
<reference evidence="1" key="1">
    <citation type="submission" date="2024-02" db="EMBL/GenBank/DDBJ databases">
        <authorList>
            <consortium name="Clinical and Environmental Microbiology Branch: Whole genome sequencing antimicrobial resistance pathogens in the healthcare setting"/>
        </authorList>
    </citation>
    <scope>NUCLEOTIDE SEQUENCE</scope>
    <source>
        <strain evidence="1">2023BB-00086</strain>
    </source>
</reference>
<evidence type="ECO:0000313" key="1">
    <source>
        <dbReference type="EMBL" id="EML7083868.1"/>
    </source>
</evidence>
<dbReference type="InterPro" id="IPR008183">
    <property type="entry name" value="Aldose_1/G6P_1-epimerase"/>
</dbReference>
<dbReference type="AlphaFoldDB" id="A0AAI9E0C5"/>
<proteinExistence type="predicted"/>
<dbReference type="EMBL" id="ABNOCX020000010">
    <property type="protein sequence ID" value="EML7083868.1"/>
    <property type="molecule type" value="Genomic_DNA"/>
</dbReference>
<organism evidence="1">
    <name type="scientific">Klebsiella oxytoca</name>
    <dbReference type="NCBI Taxonomy" id="571"/>
    <lineage>
        <taxon>Bacteria</taxon>
        <taxon>Pseudomonadati</taxon>
        <taxon>Pseudomonadota</taxon>
        <taxon>Gammaproteobacteria</taxon>
        <taxon>Enterobacterales</taxon>
        <taxon>Enterobacteriaceae</taxon>
        <taxon>Klebsiella/Raoultella group</taxon>
        <taxon>Klebsiella</taxon>
    </lineage>
</organism>
<dbReference type="Pfam" id="PF01263">
    <property type="entry name" value="Aldose_epim"/>
    <property type="match status" value="1"/>
</dbReference>
<comment type="caution">
    <text evidence="1">The sequence shown here is derived from an EMBL/GenBank/DDBJ whole genome shotgun (WGS) entry which is preliminary data.</text>
</comment>